<reference evidence="2 3" key="1">
    <citation type="submission" date="2010-02" db="EMBL/GenBank/DDBJ databases">
        <authorList>
            <person name="Weinstock G."/>
            <person name="Sodergren E."/>
            <person name="Clifton S."/>
            <person name="Fulton L."/>
            <person name="Fulton B."/>
            <person name="Courtney L."/>
            <person name="Fronick C."/>
            <person name="Harrison M."/>
            <person name="Strong C."/>
            <person name="Farmer C."/>
            <person name="Delahaunty K."/>
            <person name="Markovic C."/>
            <person name="Hall O."/>
            <person name="Minx P."/>
            <person name="Tomlinson C."/>
            <person name="Mitreva M."/>
            <person name="Nelson J."/>
            <person name="Hou S."/>
            <person name="Wollam A."/>
            <person name="Pepin K.H."/>
            <person name="Johnson M."/>
            <person name="Bhonagiri V."/>
            <person name="Zhang X."/>
            <person name="Suruliraj S."/>
            <person name="Warren W."/>
            <person name="Chinwalla A."/>
            <person name="Mardis E.R."/>
            <person name="Wilson R.K."/>
        </authorList>
    </citation>
    <scope>NUCLEOTIDE SEQUENCE [LARGE SCALE GENOMIC DNA]</scope>
    <source>
        <strain evidence="2 3">ATCC 29315</strain>
    </source>
</reference>
<comment type="caution">
    <text evidence="2">The sequence shown here is derived from an EMBL/GenBank/DDBJ whole genome shotgun (WGS) entry which is preliminary data.</text>
</comment>
<sequence length="124" mass="13351">MMKPVNIGILGLGTVGRGTAEVLRANAAEISRRLGRAVNVFMVSTRDEAKARAACPPETLITTDPFEVVRHPEVDIVVEVFGGTEAAKELVLEAIRHGKHVVTANKKLLAEYGSEVFALAEEKT</sequence>
<dbReference type="AlphaFoldDB" id="D4DU09"/>
<dbReference type="Proteomes" id="UP000005536">
    <property type="component" value="Unassembled WGS sequence"/>
</dbReference>
<dbReference type="PANTHER" id="PTHR43331">
    <property type="entry name" value="HOMOSERINE DEHYDROGENASE"/>
    <property type="match status" value="1"/>
</dbReference>
<evidence type="ECO:0000313" key="2">
    <source>
        <dbReference type="EMBL" id="EFE48592.1"/>
    </source>
</evidence>
<name>D4DU09_NEIEG</name>
<organism evidence="2 3">
    <name type="scientific">Neisseria elongata subsp. glycolytica ATCC 29315</name>
    <dbReference type="NCBI Taxonomy" id="546263"/>
    <lineage>
        <taxon>Bacteria</taxon>
        <taxon>Pseudomonadati</taxon>
        <taxon>Pseudomonadota</taxon>
        <taxon>Betaproteobacteria</taxon>
        <taxon>Neisseriales</taxon>
        <taxon>Neisseriaceae</taxon>
        <taxon>Neisseria</taxon>
    </lineage>
</organism>
<dbReference type="GO" id="GO:0009088">
    <property type="term" value="P:threonine biosynthetic process"/>
    <property type="evidence" value="ECO:0007669"/>
    <property type="project" value="TreeGrafter"/>
</dbReference>
<protein>
    <submittedName>
        <fullName evidence="2">Homoserine dehydrogenase, NAD binding domain protein</fullName>
    </submittedName>
</protein>
<dbReference type="InterPro" id="IPR036291">
    <property type="entry name" value="NAD(P)-bd_dom_sf"/>
</dbReference>
<gene>
    <name evidence="2" type="ORF">NEIELOOT_02566</name>
</gene>
<dbReference type="EMBL" id="ADBF01000253">
    <property type="protein sequence ID" value="EFE48592.1"/>
    <property type="molecule type" value="Genomic_DNA"/>
</dbReference>
<dbReference type="Pfam" id="PF03447">
    <property type="entry name" value="NAD_binding_3"/>
    <property type="match status" value="1"/>
</dbReference>
<dbReference type="Gene3D" id="3.40.50.720">
    <property type="entry name" value="NAD(P)-binding Rossmann-like Domain"/>
    <property type="match status" value="1"/>
</dbReference>
<dbReference type="SUPFAM" id="SSF51735">
    <property type="entry name" value="NAD(P)-binding Rossmann-fold domains"/>
    <property type="match status" value="1"/>
</dbReference>
<evidence type="ECO:0000259" key="1">
    <source>
        <dbReference type="Pfam" id="PF03447"/>
    </source>
</evidence>
<feature type="domain" description="Aspartate/homoserine dehydrogenase NAD-binding" evidence="1">
    <location>
        <begin position="11"/>
        <end position="123"/>
    </location>
</feature>
<dbReference type="InterPro" id="IPR005106">
    <property type="entry name" value="Asp/hSer_DH_NAD-bd"/>
</dbReference>
<dbReference type="GO" id="GO:0050661">
    <property type="term" value="F:NADP binding"/>
    <property type="evidence" value="ECO:0007669"/>
    <property type="project" value="InterPro"/>
</dbReference>
<dbReference type="GO" id="GO:0004412">
    <property type="term" value="F:homoserine dehydrogenase activity"/>
    <property type="evidence" value="ECO:0007669"/>
    <property type="project" value="TreeGrafter"/>
</dbReference>
<dbReference type="PANTHER" id="PTHR43331:SF1">
    <property type="entry name" value="HOMOSERINE DEHYDROGENASE"/>
    <property type="match status" value="1"/>
</dbReference>
<evidence type="ECO:0000313" key="3">
    <source>
        <dbReference type="Proteomes" id="UP000005536"/>
    </source>
</evidence>
<proteinExistence type="predicted"/>
<accession>D4DU09</accession>